<dbReference type="OrthoDB" id="2380563at2"/>
<keyword evidence="3" id="KW-1185">Reference proteome</keyword>
<keyword evidence="1" id="KW-0472">Membrane</keyword>
<dbReference type="EMBL" id="CP019699">
    <property type="protein sequence ID" value="AQS56672.1"/>
    <property type="molecule type" value="Genomic_DNA"/>
</dbReference>
<dbReference type="Pfam" id="PF14256">
    <property type="entry name" value="YwiC"/>
    <property type="match status" value="1"/>
</dbReference>
<dbReference type="KEGG" id="ntr:B0W44_13820"/>
<evidence type="ECO:0000313" key="3">
    <source>
        <dbReference type="Proteomes" id="UP000188603"/>
    </source>
</evidence>
<dbReference type="AlphaFoldDB" id="A0A1U9K9F7"/>
<evidence type="ECO:0000256" key="1">
    <source>
        <dbReference type="SAM" id="Phobius"/>
    </source>
</evidence>
<keyword evidence="1" id="KW-1133">Transmembrane helix</keyword>
<proteinExistence type="predicted"/>
<feature type="transmembrane region" description="Helical" evidence="1">
    <location>
        <begin position="181"/>
        <end position="200"/>
    </location>
</feature>
<feature type="transmembrane region" description="Helical" evidence="1">
    <location>
        <begin position="65"/>
        <end position="82"/>
    </location>
</feature>
<sequence length="241" mass="27632">MKMVLPKEHGTWMMFFLPYALGAVFSGPTLVHIPFLIGWFFLYLSATPWLSQLRNAKLRKQMRPWALTYTAIGLLFCVPVMLFYVELLWLGFIIMLLFCVNIVFVLRKQERHLLNDLCGIAIFSFGAPAAFVIGTDDLTSDAILLWAVVTFYFSGTAFYVKSLIRERKNTSFHKTSHIYHGLMLLVPWLFGLGTLALAFVPGTLKDWFTPRDKHIRPLTVGIIEICNAVVFFLLILWVSPF</sequence>
<feature type="transmembrane region" description="Helical" evidence="1">
    <location>
        <begin position="20"/>
        <end position="44"/>
    </location>
</feature>
<protein>
    <recommendedName>
        <fullName evidence="4">YwiC-like family protein</fullName>
    </recommendedName>
</protein>
<keyword evidence="1" id="KW-0812">Transmembrane</keyword>
<feature type="transmembrane region" description="Helical" evidence="1">
    <location>
        <begin position="113"/>
        <end position="131"/>
    </location>
</feature>
<dbReference type="InterPro" id="IPR025576">
    <property type="entry name" value="YwiC"/>
</dbReference>
<reference evidence="2 3" key="1">
    <citation type="journal article" date="2015" name="Int. J. Syst. Evol. Microbiol.">
        <title>Novibacillus thermophilus gen. nov., sp. nov., a Gram-staining-negative and moderately thermophilic member of the family Thermoactinomycetaceae.</title>
        <authorList>
            <person name="Yang G."/>
            <person name="Chen J."/>
            <person name="Zhou S."/>
        </authorList>
    </citation>
    <scope>NUCLEOTIDE SEQUENCE [LARGE SCALE GENOMIC DNA]</scope>
    <source>
        <strain evidence="2 3">SG-1</strain>
    </source>
</reference>
<name>A0A1U9K9F7_9BACL</name>
<evidence type="ECO:0008006" key="4">
    <source>
        <dbReference type="Google" id="ProtNLM"/>
    </source>
</evidence>
<dbReference type="Proteomes" id="UP000188603">
    <property type="component" value="Chromosome"/>
</dbReference>
<gene>
    <name evidence="2" type="ORF">B0W44_13820</name>
</gene>
<feature type="transmembrane region" description="Helical" evidence="1">
    <location>
        <begin position="88"/>
        <end position="106"/>
    </location>
</feature>
<organism evidence="2 3">
    <name type="scientific">Novibacillus thermophilus</name>
    <dbReference type="NCBI Taxonomy" id="1471761"/>
    <lineage>
        <taxon>Bacteria</taxon>
        <taxon>Bacillati</taxon>
        <taxon>Bacillota</taxon>
        <taxon>Bacilli</taxon>
        <taxon>Bacillales</taxon>
        <taxon>Thermoactinomycetaceae</taxon>
        <taxon>Novibacillus</taxon>
    </lineage>
</organism>
<dbReference type="STRING" id="1471761.B0W44_13820"/>
<feature type="transmembrane region" description="Helical" evidence="1">
    <location>
        <begin position="220"/>
        <end position="238"/>
    </location>
</feature>
<feature type="transmembrane region" description="Helical" evidence="1">
    <location>
        <begin position="143"/>
        <end position="160"/>
    </location>
</feature>
<accession>A0A1U9K9F7</accession>
<evidence type="ECO:0000313" key="2">
    <source>
        <dbReference type="EMBL" id="AQS56672.1"/>
    </source>
</evidence>